<comment type="caution">
    <text evidence="6">The sequence shown here is derived from an EMBL/GenBank/DDBJ whole genome shotgun (WGS) entry which is preliminary data.</text>
</comment>
<keyword evidence="1" id="KW-0479">Metal-binding</keyword>
<protein>
    <submittedName>
        <fullName evidence="6">DNA repair exonuclease</fullName>
    </submittedName>
</protein>
<dbReference type="EMBL" id="MUBC01000036">
    <property type="protein sequence ID" value="ONM43098.1"/>
    <property type="molecule type" value="Genomic_DNA"/>
</dbReference>
<dbReference type="Proteomes" id="UP000242847">
    <property type="component" value="Unassembled WGS sequence"/>
</dbReference>
<dbReference type="InterPro" id="IPR004843">
    <property type="entry name" value="Calcineurin-like_PHP"/>
</dbReference>
<dbReference type="RefSeq" id="WP_083728430.1">
    <property type="nucleotide sequence ID" value="NZ_FOUD01000009.1"/>
</dbReference>
<proteinExistence type="inferred from homology"/>
<feature type="domain" description="Calcineurin-like phosphoesterase" evidence="5">
    <location>
        <begin position="3"/>
        <end position="190"/>
    </location>
</feature>
<keyword evidence="6" id="KW-0269">Exonuclease</keyword>
<evidence type="ECO:0000256" key="2">
    <source>
        <dbReference type="ARBA" id="ARBA00022801"/>
    </source>
</evidence>
<dbReference type="PANTHER" id="PTHR42988:SF2">
    <property type="entry name" value="CYCLIC NUCLEOTIDE PHOSPHODIESTERASE CBUA0032-RELATED"/>
    <property type="match status" value="1"/>
</dbReference>
<dbReference type="SUPFAM" id="SSF56300">
    <property type="entry name" value="Metallo-dependent phosphatases"/>
    <property type="match status" value="1"/>
</dbReference>
<gene>
    <name evidence="6" type="ORF">BXT89_14685</name>
</gene>
<reference evidence="6 7" key="1">
    <citation type="submission" date="2017-01" db="EMBL/GenBank/DDBJ databases">
        <title>Draft genome sequence of Pseudomonas pachastrellae type strain CCUG 46540T from a deep sea.</title>
        <authorList>
            <person name="Gomila M."/>
            <person name="Mulet M."/>
            <person name="Lalucat J."/>
            <person name="Garcia-Valdes E."/>
        </authorList>
    </citation>
    <scope>NUCLEOTIDE SEQUENCE [LARGE SCALE GENOMIC DNA]</scope>
    <source>
        <strain evidence="6 7">CCUG 46540</strain>
    </source>
</reference>
<dbReference type="Pfam" id="PF00149">
    <property type="entry name" value="Metallophos"/>
    <property type="match status" value="1"/>
</dbReference>
<accession>A0A1S8DCE4</accession>
<dbReference type="AlphaFoldDB" id="A0A1S8DCE4"/>
<dbReference type="Gene3D" id="3.60.21.10">
    <property type="match status" value="1"/>
</dbReference>
<name>A0A1S8DCE4_9GAMM</name>
<keyword evidence="7" id="KW-1185">Reference proteome</keyword>
<evidence type="ECO:0000313" key="6">
    <source>
        <dbReference type="EMBL" id="ONM43098.1"/>
    </source>
</evidence>
<keyword evidence="6" id="KW-0540">Nuclease</keyword>
<dbReference type="GO" id="GO:0046872">
    <property type="term" value="F:metal ion binding"/>
    <property type="evidence" value="ECO:0007669"/>
    <property type="project" value="UniProtKB-KW"/>
</dbReference>
<keyword evidence="3" id="KW-0408">Iron</keyword>
<dbReference type="InterPro" id="IPR050884">
    <property type="entry name" value="CNP_phosphodiesterase-III"/>
</dbReference>
<evidence type="ECO:0000313" key="7">
    <source>
        <dbReference type="Proteomes" id="UP000242847"/>
    </source>
</evidence>
<keyword evidence="2" id="KW-0378">Hydrolase</keyword>
<organism evidence="6 7">
    <name type="scientific">Halopseudomonas pachastrellae</name>
    <dbReference type="NCBI Taxonomy" id="254161"/>
    <lineage>
        <taxon>Bacteria</taxon>
        <taxon>Pseudomonadati</taxon>
        <taxon>Pseudomonadota</taxon>
        <taxon>Gammaproteobacteria</taxon>
        <taxon>Pseudomonadales</taxon>
        <taxon>Pseudomonadaceae</taxon>
        <taxon>Halopseudomonas</taxon>
    </lineage>
</organism>
<evidence type="ECO:0000256" key="3">
    <source>
        <dbReference type="ARBA" id="ARBA00023004"/>
    </source>
</evidence>
<evidence type="ECO:0000256" key="1">
    <source>
        <dbReference type="ARBA" id="ARBA00022723"/>
    </source>
</evidence>
<dbReference type="InterPro" id="IPR029052">
    <property type="entry name" value="Metallo-depent_PP-like"/>
</dbReference>
<dbReference type="PANTHER" id="PTHR42988">
    <property type="entry name" value="PHOSPHOHYDROLASE"/>
    <property type="match status" value="1"/>
</dbReference>
<evidence type="ECO:0000256" key="4">
    <source>
        <dbReference type="ARBA" id="ARBA00025742"/>
    </source>
</evidence>
<comment type="similarity">
    <text evidence="4">Belongs to the cyclic nucleotide phosphodiesterase class-III family.</text>
</comment>
<evidence type="ECO:0000259" key="5">
    <source>
        <dbReference type="Pfam" id="PF00149"/>
    </source>
</evidence>
<dbReference type="STRING" id="254161.SAMN05216256_109108"/>
<dbReference type="GO" id="GO:0004527">
    <property type="term" value="F:exonuclease activity"/>
    <property type="evidence" value="ECO:0007669"/>
    <property type="project" value="UniProtKB-KW"/>
</dbReference>
<sequence length="268" mass="30287">MTRILHLSDPHFGTEQQTVMTALMQLVEQQRPTLALLSGDITQRARPDQFRRARRFMEQLGIPMLAVPGNHDMPLFNPFKRLLRPYGHYQDNFAADLEPVLETERLLVLGVNSSRADRHKNGELTDEQIQRVEQRLRRASARQLRIVMQHHPVRAVESSDRSNLLIGGDAVVPRWVDAGLDLLLAGHIHLPYVRPLNGQTSGRQAWTAQAGTALSSRVRGEIPNSVNLIEHSTDGPFHACSVARWDYADTSQSFRLYSHTDLALDRSA</sequence>
<dbReference type="OrthoDB" id="9811542at2"/>